<dbReference type="KEGG" id="mbe:MBM_08174"/>
<evidence type="ECO:0000313" key="2">
    <source>
        <dbReference type="EMBL" id="EKD13456.1"/>
    </source>
</evidence>
<feature type="compositionally biased region" description="Acidic residues" evidence="1">
    <location>
        <begin position="165"/>
        <end position="176"/>
    </location>
</feature>
<accession>K1WKR3</accession>
<dbReference type="HOGENOM" id="CLU_1525480_0_0_1"/>
<feature type="compositionally biased region" description="Basic and acidic residues" evidence="1">
    <location>
        <begin position="152"/>
        <end position="164"/>
    </location>
</feature>
<feature type="region of interest" description="Disordered" evidence="1">
    <location>
        <begin position="93"/>
        <end position="112"/>
    </location>
</feature>
<organism evidence="2 3">
    <name type="scientific">Marssonina brunnea f. sp. multigermtubi (strain MB_m1)</name>
    <name type="common">Marssonina leaf spot fungus</name>
    <dbReference type="NCBI Taxonomy" id="1072389"/>
    <lineage>
        <taxon>Eukaryota</taxon>
        <taxon>Fungi</taxon>
        <taxon>Dikarya</taxon>
        <taxon>Ascomycota</taxon>
        <taxon>Pezizomycotina</taxon>
        <taxon>Leotiomycetes</taxon>
        <taxon>Helotiales</taxon>
        <taxon>Drepanopezizaceae</taxon>
        <taxon>Drepanopeziza</taxon>
    </lineage>
</organism>
<dbReference type="Proteomes" id="UP000006753">
    <property type="component" value="Unassembled WGS sequence"/>
</dbReference>
<dbReference type="InParanoid" id="K1WKR3"/>
<name>K1WKR3_MARBU</name>
<keyword evidence="3" id="KW-1185">Reference proteome</keyword>
<dbReference type="EMBL" id="JH921449">
    <property type="protein sequence ID" value="EKD13456.1"/>
    <property type="molecule type" value="Genomic_DNA"/>
</dbReference>
<protein>
    <submittedName>
        <fullName evidence="2">Uncharacterized protein</fullName>
    </submittedName>
</protein>
<gene>
    <name evidence="2" type="ORF">MBM_08174</name>
</gene>
<dbReference type="AlphaFoldDB" id="K1WKR3"/>
<evidence type="ECO:0000256" key="1">
    <source>
        <dbReference type="SAM" id="MobiDB-lite"/>
    </source>
</evidence>
<feature type="region of interest" description="Disordered" evidence="1">
    <location>
        <begin position="151"/>
        <end position="176"/>
    </location>
</feature>
<proteinExistence type="predicted"/>
<sequence>MNTGLKIYTTLSPLTPLAPPLGLAPVMVDPAIFYAFMTIRMLLPSTSKALCFSGANITDFIEKYEEIYKDFSIFQDDRIEVASVEINAAVRDKAKKPFPPSERSKPTRIKKNVRQQREKNYGTFKARAFQESGTIVKIDLKDKLFDSVIEEESSRPSRPARADEAIEDMEEEVEIT</sequence>
<evidence type="ECO:0000313" key="3">
    <source>
        <dbReference type="Proteomes" id="UP000006753"/>
    </source>
</evidence>
<reference evidence="2 3" key="1">
    <citation type="journal article" date="2012" name="BMC Genomics">
        <title>Sequencing the genome of Marssonina brunnea reveals fungus-poplar co-evolution.</title>
        <authorList>
            <person name="Zhu S."/>
            <person name="Cao Y.-Z."/>
            <person name="Jiang C."/>
            <person name="Tan B.-Y."/>
            <person name="Wang Z."/>
            <person name="Feng S."/>
            <person name="Zhang L."/>
            <person name="Su X.-H."/>
            <person name="Brejova B."/>
            <person name="Vinar T."/>
            <person name="Xu M."/>
            <person name="Wang M.-X."/>
            <person name="Zhang S.-G."/>
            <person name="Huang M.-R."/>
            <person name="Wu R."/>
            <person name="Zhou Y."/>
        </authorList>
    </citation>
    <scope>NUCLEOTIDE SEQUENCE [LARGE SCALE GENOMIC DNA]</scope>
    <source>
        <strain evidence="2 3">MB_m1</strain>
    </source>
</reference>